<dbReference type="InterPro" id="IPR017517">
    <property type="entry name" value="Maleyloyr_isom"/>
</dbReference>
<dbReference type="STRING" id="1396826.PHA8399_02616"/>
<accession>A0A0P1HAQ5</accession>
<dbReference type="RefSeq" id="WP_058286560.1">
    <property type="nucleotide sequence ID" value="NZ_CYSR01000027.1"/>
</dbReference>
<dbReference type="EMBL" id="CYSR01000027">
    <property type="protein sequence ID" value="CUI00484.1"/>
    <property type="molecule type" value="Genomic_DNA"/>
</dbReference>
<evidence type="ECO:0000313" key="3">
    <source>
        <dbReference type="Proteomes" id="UP000051326"/>
    </source>
</evidence>
<dbReference type="Gene3D" id="1.20.120.450">
    <property type="entry name" value="dinb family like domain"/>
    <property type="match status" value="1"/>
</dbReference>
<dbReference type="NCBIfam" id="TIGR03084">
    <property type="entry name" value="TIGR03084 family metal-binding protein"/>
    <property type="match status" value="1"/>
</dbReference>
<dbReference type="InterPro" id="IPR017518">
    <property type="entry name" value="CHP03084"/>
</dbReference>
<dbReference type="AlphaFoldDB" id="A0A0P1HAQ5"/>
<sequence>MQQAEDFRAESRALAAILEDLPEAAFHEATQFKDWTIDHVLGHLHLFNAAAEASLQGEDEFAAFIAPVLQDMQAGKTILECQFPWLGGLSGRALFQAWRDGAERCADAYAAADPKRRLKWIGPDMSALSAITARQMETWAHGQEVFDLLGLQRQEHDRIRNIAHLGVATYGWSFANRGLEVPEPAPFVQLTGPSGAVWEWNTPQAGNFVKGSAVEFAQVVTQVRNAGDTSLQAEGAAAQDWMRIAQCFAGPPETPPGKGSRFTAET</sequence>
<reference evidence="2 3" key="1">
    <citation type="submission" date="2015-09" db="EMBL/GenBank/DDBJ databases">
        <authorList>
            <consortium name="Swine Surveillance"/>
        </authorList>
    </citation>
    <scope>NUCLEOTIDE SEQUENCE [LARGE SCALE GENOMIC DNA]</scope>
    <source>
        <strain evidence="2 3">CECT 8399</strain>
    </source>
</reference>
<dbReference type="InterPro" id="IPR034660">
    <property type="entry name" value="DinB/YfiT-like"/>
</dbReference>
<dbReference type="GO" id="GO:0046872">
    <property type="term" value="F:metal ion binding"/>
    <property type="evidence" value="ECO:0007669"/>
    <property type="project" value="InterPro"/>
</dbReference>
<gene>
    <name evidence="2" type="ORF">PHA8399_02616</name>
</gene>
<evidence type="ECO:0000313" key="2">
    <source>
        <dbReference type="EMBL" id="CUI00484.1"/>
    </source>
</evidence>
<protein>
    <submittedName>
        <fullName evidence="2">Putative Actinobacterial protein</fullName>
    </submittedName>
</protein>
<dbReference type="InterPro" id="IPR024344">
    <property type="entry name" value="MDMPI_metal-binding"/>
</dbReference>
<proteinExistence type="predicted"/>
<dbReference type="Pfam" id="PF11716">
    <property type="entry name" value="MDMPI_N"/>
    <property type="match status" value="1"/>
</dbReference>
<dbReference type="NCBIfam" id="TIGR03083">
    <property type="entry name" value="maleylpyruvate isomerase family mycothiol-dependent enzyme"/>
    <property type="match status" value="1"/>
</dbReference>
<feature type="domain" description="Mycothiol-dependent maleylpyruvate isomerase metal-binding" evidence="1">
    <location>
        <begin position="7"/>
        <end position="145"/>
    </location>
</feature>
<organism evidence="2 3">
    <name type="scientific">Leisingera aquaemixtae</name>
    <dbReference type="NCBI Taxonomy" id="1396826"/>
    <lineage>
        <taxon>Bacteria</taxon>
        <taxon>Pseudomonadati</taxon>
        <taxon>Pseudomonadota</taxon>
        <taxon>Alphaproteobacteria</taxon>
        <taxon>Rhodobacterales</taxon>
        <taxon>Roseobacteraceae</taxon>
        <taxon>Leisingera</taxon>
    </lineage>
</organism>
<name>A0A0P1HAQ5_9RHOB</name>
<dbReference type="SUPFAM" id="SSF109854">
    <property type="entry name" value="DinB/YfiT-like putative metalloenzymes"/>
    <property type="match status" value="1"/>
</dbReference>
<evidence type="ECO:0000259" key="1">
    <source>
        <dbReference type="Pfam" id="PF11716"/>
    </source>
</evidence>
<dbReference type="Proteomes" id="UP000051326">
    <property type="component" value="Unassembled WGS sequence"/>
</dbReference>